<evidence type="ECO:0000256" key="5">
    <source>
        <dbReference type="PROSITE-ProRule" id="PRU00169"/>
    </source>
</evidence>
<keyword evidence="4" id="KW-0804">Transcription</keyword>
<dbReference type="RefSeq" id="WP_344765192.1">
    <property type="nucleotide sequence ID" value="NZ_BAABAK010000003.1"/>
</dbReference>
<dbReference type="CDD" id="cd06170">
    <property type="entry name" value="LuxR_C_like"/>
    <property type="match status" value="1"/>
</dbReference>
<gene>
    <name evidence="8" type="ORF">GCM10022246_08240</name>
</gene>
<accession>A0ABP7NYM0</accession>
<dbReference type="InterPro" id="IPR058245">
    <property type="entry name" value="NreC/VraR/RcsB-like_REC"/>
</dbReference>
<evidence type="ECO:0000313" key="9">
    <source>
        <dbReference type="Proteomes" id="UP001501081"/>
    </source>
</evidence>
<evidence type="ECO:0000256" key="3">
    <source>
        <dbReference type="ARBA" id="ARBA00023125"/>
    </source>
</evidence>
<dbReference type="PROSITE" id="PS50110">
    <property type="entry name" value="RESPONSE_REGULATORY"/>
    <property type="match status" value="1"/>
</dbReference>
<feature type="modified residue" description="4-aspartylphosphate" evidence="5">
    <location>
        <position position="55"/>
    </location>
</feature>
<dbReference type="PROSITE" id="PS50043">
    <property type="entry name" value="HTH_LUXR_2"/>
    <property type="match status" value="1"/>
</dbReference>
<dbReference type="Pfam" id="PF00072">
    <property type="entry name" value="Response_reg"/>
    <property type="match status" value="1"/>
</dbReference>
<dbReference type="PRINTS" id="PR00038">
    <property type="entry name" value="HTHLUXR"/>
</dbReference>
<evidence type="ECO:0000259" key="6">
    <source>
        <dbReference type="PROSITE" id="PS50043"/>
    </source>
</evidence>
<feature type="domain" description="Response regulatory" evidence="7">
    <location>
        <begin position="3"/>
        <end position="120"/>
    </location>
</feature>
<dbReference type="InterPro" id="IPR001789">
    <property type="entry name" value="Sig_transdc_resp-reg_receiver"/>
</dbReference>
<dbReference type="SUPFAM" id="SSF52172">
    <property type="entry name" value="CheY-like"/>
    <property type="match status" value="1"/>
</dbReference>
<dbReference type="Gene3D" id="3.40.50.2300">
    <property type="match status" value="1"/>
</dbReference>
<dbReference type="EMBL" id="BAABAK010000003">
    <property type="protein sequence ID" value="GAA3956660.1"/>
    <property type="molecule type" value="Genomic_DNA"/>
</dbReference>
<protein>
    <submittedName>
        <fullName evidence="8">Response regulator</fullName>
    </submittedName>
</protein>
<keyword evidence="3" id="KW-0238">DNA-binding</keyword>
<dbReference type="Proteomes" id="UP001501081">
    <property type="component" value="Unassembled WGS sequence"/>
</dbReference>
<dbReference type="SMART" id="SM00448">
    <property type="entry name" value="REC"/>
    <property type="match status" value="1"/>
</dbReference>
<evidence type="ECO:0000256" key="4">
    <source>
        <dbReference type="ARBA" id="ARBA00023163"/>
    </source>
</evidence>
<evidence type="ECO:0000256" key="2">
    <source>
        <dbReference type="ARBA" id="ARBA00023015"/>
    </source>
</evidence>
<organism evidence="8 9">
    <name type="scientific">Pedobacter ginsengiterrae</name>
    <dbReference type="NCBI Taxonomy" id="871696"/>
    <lineage>
        <taxon>Bacteria</taxon>
        <taxon>Pseudomonadati</taxon>
        <taxon>Bacteroidota</taxon>
        <taxon>Sphingobacteriia</taxon>
        <taxon>Sphingobacteriales</taxon>
        <taxon>Sphingobacteriaceae</taxon>
        <taxon>Pedobacter</taxon>
    </lineage>
</organism>
<dbReference type="InterPro" id="IPR016032">
    <property type="entry name" value="Sig_transdc_resp-reg_C-effctor"/>
</dbReference>
<keyword evidence="9" id="KW-1185">Reference proteome</keyword>
<proteinExistence type="predicted"/>
<dbReference type="InterPro" id="IPR011006">
    <property type="entry name" value="CheY-like_superfamily"/>
</dbReference>
<dbReference type="InterPro" id="IPR000792">
    <property type="entry name" value="Tscrpt_reg_LuxR_C"/>
</dbReference>
<dbReference type="PANTHER" id="PTHR43214:SF41">
    <property type="entry name" value="NITRATE_NITRITE RESPONSE REGULATOR PROTEIN NARP"/>
    <property type="match status" value="1"/>
</dbReference>
<sequence length="213" mass="23271">MKKIILVEDQKVIRKGIRLLIESNGRFEVVAEAANGEEGLSLLRSGVGADLIVSDIGMPEMDGLEMLSEISKLETAPPVLILSMSETQDDFAQALFGGAAGFLSKSVDTSELFFALERILEGERYFCSGLSLKMLEKSLSKRKFSDLNGVELTRREIEIIGLLAQGQTTSEIADMLFLSTRTVEGHRQNLIGKTGVKNTASLIRFACLKGIIN</sequence>
<reference evidence="9" key="1">
    <citation type="journal article" date="2019" name="Int. J. Syst. Evol. Microbiol.">
        <title>The Global Catalogue of Microorganisms (GCM) 10K type strain sequencing project: providing services to taxonomists for standard genome sequencing and annotation.</title>
        <authorList>
            <consortium name="The Broad Institute Genomics Platform"/>
            <consortium name="The Broad Institute Genome Sequencing Center for Infectious Disease"/>
            <person name="Wu L."/>
            <person name="Ma J."/>
        </authorList>
    </citation>
    <scope>NUCLEOTIDE SEQUENCE [LARGE SCALE GENOMIC DNA]</scope>
    <source>
        <strain evidence="9">JCM 17338</strain>
    </source>
</reference>
<dbReference type="PROSITE" id="PS00622">
    <property type="entry name" value="HTH_LUXR_1"/>
    <property type="match status" value="1"/>
</dbReference>
<feature type="domain" description="HTH luxR-type" evidence="6">
    <location>
        <begin position="145"/>
        <end position="210"/>
    </location>
</feature>
<dbReference type="CDD" id="cd17535">
    <property type="entry name" value="REC_NarL-like"/>
    <property type="match status" value="1"/>
</dbReference>
<dbReference type="InterPro" id="IPR039420">
    <property type="entry name" value="WalR-like"/>
</dbReference>
<comment type="caution">
    <text evidence="8">The sequence shown here is derived from an EMBL/GenBank/DDBJ whole genome shotgun (WGS) entry which is preliminary data.</text>
</comment>
<dbReference type="SMART" id="SM00421">
    <property type="entry name" value="HTH_LUXR"/>
    <property type="match status" value="1"/>
</dbReference>
<evidence type="ECO:0000313" key="8">
    <source>
        <dbReference type="EMBL" id="GAA3956660.1"/>
    </source>
</evidence>
<dbReference type="Pfam" id="PF00196">
    <property type="entry name" value="GerE"/>
    <property type="match status" value="1"/>
</dbReference>
<dbReference type="PANTHER" id="PTHR43214">
    <property type="entry name" value="TWO-COMPONENT RESPONSE REGULATOR"/>
    <property type="match status" value="1"/>
</dbReference>
<dbReference type="SUPFAM" id="SSF46894">
    <property type="entry name" value="C-terminal effector domain of the bipartite response regulators"/>
    <property type="match status" value="1"/>
</dbReference>
<evidence type="ECO:0000259" key="7">
    <source>
        <dbReference type="PROSITE" id="PS50110"/>
    </source>
</evidence>
<name>A0ABP7NYM0_9SPHI</name>
<keyword evidence="2" id="KW-0805">Transcription regulation</keyword>
<keyword evidence="1 5" id="KW-0597">Phosphoprotein</keyword>
<evidence type="ECO:0000256" key="1">
    <source>
        <dbReference type="ARBA" id="ARBA00022553"/>
    </source>
</evidence>